<proteinExistence type="predicted"/>
<gene>
    <name evidence="2" type="primary">TESPA1</name>
</gene>
<dbReference type="Ensembl" id="ENSCPRT00005007334.1">
    <property type="protein sequence ID" value="ENSCPRP00005006250.1"/>
    <property type="gene ID" value="ENSCPRG00005004475.1"/>
</dbReference>
<dbReference type="GO" id="GO:0005102">
    <property type="term" value="F:signaling receptor binding"/>
    <property type="evidence" value="ECO:0007669"/>
    <property type="project" value="InterPro"/>
</dbReference>
<feature type="domain" description="ITPR-interacting" evidence="1">
    <location>
        <begin position="1"/>
        <end position="155"/>
    </location>
</feature>
<accession>A0A7M4E9E6</accession>
<dbReference type="Pfam" id="PF14722">
    <property type="entry name" value="KRAP_IP3R_bind"/>
    <property type="match status" value="1"/>
</dbReference>
<dbReference type="OMA" id="EWPLRAF"/>
<reference evidence="2" key="2">
    <citation type="submission" date="2025-09" db="UniProtKB">
        <authorList>
            <consortium name="Ensembl"/>
        </authorList>
    </citation>
    <scope>IDENTIFICATION</scope>
</reference>
<dbReference type="InterPro" id="IPR029325">
    <property type="entry name" value="ITPR-bd"/>
</dbReference>
<keyword evidence="3" id="KW-1185">Reference proteome</keyword>
<dbReference type="PANTHER" id="PTHR17469">
    <property type="entry name" value="SPERM SPECIFIC ANTIGEN 2-RELATED"/>
    <property type="match status" value="1"/>
</dbReference>
<name>A0A7M4E9E6_CROPO</name>
<dbReference type="InterPro" id="IPR043444">
    <property type="entry name" value="TESPA1-like"/>
</dbReference>
<dbReference type="Proteomes" id="UP000594220">
    <property type="component" value="Unplaced"/>
</dbReference>
<dbReference type="PANTHER" id="PTHR17469:SF1">
    <property type="entry name" value="PROTEIN TESPA1"/>
    <property type="match status" value="1"/>
</dbReference>
<organism evidence="2 3">
    <name type="scientific">Crocodylus porosus</name>
    <name type="common">Saltwater crocodile</name>
    <name type="synonym">Estuarine crocodile</name>
    <dbReference type="NCBI Taxonomy" id="8502"/>
    <lineage>
        <taxon>Eukaryota</taxon>
        <taxon>Metazoa</taxon>
        <taxon>Chordata</taxon>
        <taxon>Craniata</taxon>
        <taxon>Vertebrata</taxon>
        <taxon>Euteleostomi</taxon>
        <taxon>Archelosauria</taxon>
        <taxon>Archosauria</taxon>
        <taxon>Crocodylia</taxon>
        <taxon>Longirostres</taxon>
        <taxon>Crocodylidae</taxon>
        <taxon>Crocodylus</taxon>
    </lineage>
</organism>
<dbReference type="SMART" id="SM01257">
    <property type="entry name" value="KRAP_IP3R_bind"/>
    <property type="match status" value="1"/>
</dbReference>
<protein>
    <submittedName>
        <fullName evidence="2">Thymocyte expressed, positive selection associated 1</fullName>
    </submittedName>
</protein>
<reference evidence="2" key="1">
    <citation type="submission" date="2025-08" db="UniProtKB">
        <authorList>
            <consortium name="Ensembl"/>
        </authorList>
    </citation>
    <scope>IDENTIFICATION</scope>
</reference>
<sequence>MASSALSTGTNKTSSSITEILEWCQEDAEEILYNLGFVQDEPQATARIPARFFAAPSQARGIDFQLFLKAQVQRMEMEDPCLTLASRFQQVQALAVTADAFFCLYSYVSKTPVQKISPARLFWASTDIPDLRVVQAKPEALSPVDRLKKAVSKMCLYTSPKAEKSPGGEAERHRCSLGQVVQEVMERARESPLGWYPQAPPAPAALQVGPCHRQALLSPILPRTQPCGFSLPGAE</sequence>
<dbReference type="AlphaFoldDB" id="A0A7M4E9E6"/>
<evidence type="ECO:0000313" key="2">
    <source>
        <dbReference type="Ensembl" id="ENSCPRP00005006250.1"/>
    </source>
</evidence>
<evidence type="ECO:0000259" key="1">
    <source>
        <dbReference type="SMART" id="SM01257"/>
    </source>
</evidence>
<dbReference type="GeneTree" id="ENSGT00940000160763"/>
<evidence type="ECO:0000313" key="3">
    <source>
        <dbReference type="Proteomes" id="UP000594220"/>
    </source>
</evidence>